<feature type="transmembrane region" description="Helical" evidence="7">
    <location>
        <begin position="492"/>
        <end position="513"/>
    </location>
</feature>
<comment type="caution">
    <text evidence="8">The sequence shown here is derived from an EMBL/GenBank/DDBJ whole genome shotgun (WGS) entry which is preliminary data.</text>
</comment>
<evidence type="ECO:0000256" key="2">
    <source>
        <dbReference type="ARBA" id="ARBA00022448"/>
    </source>
</evidence>
<feature type="compositionally biased region" description="Polar residues" evidence="6">
    <location>
        <begin position="298"/>
        <end position="308"/>
    </location>
</feature>
<evidence type="ECO:0000256" key="5">
    <source>
        <dbReference type="ARBA" id="ARBA00023136"/>
    </source>
</evidence>
<feature type="transmembrane region" description="Helical" evidence="7">
    <location>
        <begin position="638"/>
        <end position="659"/>
    </location>
</feature>
<sequence>MTPIRADRNMAILIWNISKNWMTMMRTRRVIEAVVDPTLLAALRPLKMVQGSLAWAVISRSMCGLLNGNVGVAKSMLAEISDASNQSRAFSLFGFAWGIGMIVGPFLGGYLSNPAQTFPEIFGDWQFFIEYPYFLPCFVASMGGVVGFTVGYFFLKETKGMRGGVLVEPKKDVYDDYLNNSNSNSNNDNSQYQGGSDFQTFNRDGLDSNGQSEPLSDFSGTHKATDREVDIQNGASELDIDLERQPLMLPPNATQAQQVKFSNRRGMDRLNQYGSMATLTFDNEPSSPQSHPLQQHSYETASARSTLSRRPVSVRPGLFLPSNSASDAGLARLSSSYVDRPLSTPIHPSIYAYNQPISTGQLLSMTEVPSRHQQRMETLPADAVSLSHYGYTVDPRCLDSRARVSSYNPGRQSRLSVATSQVFVLPPDPNNKDSNQPVQLLVVQQAEAGLSPLSITTIVAYSFVALHSIVFEEVYALYAVTPVRSHGLGWTAIQLSSSLACMGIVQLLMQFVVYPTLERRFSAVWLFRVAQLLYCCVYISFPVIRAFAVDDSDTETGGQGAKVRYLVLAVLVFKYLCSVFSYTSIMVMISNSSPPHLLGTVNGIGQTSASFMRAFGPALGGIFWAWSLGNKLSFPFNYFFVFFLMAIIALLGFIHSFSIPTELGRRKF</sequence>
<protein>
    <recommendedName>
        <fullName evidence="10">Major facilitator superfamily (MFS) profile domain-containing protein</fullName>
    </recommendedName>
</protein>
<feature type="region of interest" description="Disordered" evidence="6">
    <location>
        <begin position="177"/>
        <end position="224"/>
    </location>
</feature>
<evidence type="ECO:0000313" key="8">
    <source>
        <dbReference type="EMBL" id="KAG0281693.1"/>
    </source>
</evidence>
<gene>
    <name evidence="8" type="ORF">BGZ96_001051</name>
</gene>
<evidence type="ECO:0000313" key="9">
    <source>
        <dbReference type="Proteomes" id="UP001194696"/>
    </source>
</evidence>
<evidence type="ECO:0000256" key="4">
    <source>
        <dbReference type="ARBA" id="ARBA00022989"/>
    </source>
</evidence>
<keyword evidence="3 7" id="KW-0812">Transmembrane</keyword>
<feature type="transmembrane region" description="Helical" evidence="7">
    <location>
        <begin position="610"/>
        <end position="626"/>
    </location>
</feature>
<evidence type="ECO:0008006" key="10">
    <source>
        <dbReference type="Google" id="ProtNLM"/>
    </source>
</evidence>
<comment type="subcellular location">
    <subcellularLocation>
        <location evidence="1">Membrane</location>
        <topology evidence="1">Multi-pass membrane protein</topology>
    </subcellularLocation>
</comment>
<evidence type="ECO:0000256" key="1">
    <source>
        <dbReference type="ARBA" id="ARBA00004141"/>
    </source>
</evidence>
<proteinExistence type="predicted"/>
<feature type="compositionally biased region" description="Polar residues" evidence="6">
    <location>
        <begin position="191"/>
        <end position="214"/>
    </location>
</feature>
<keyword evidence="2" id="KW-0813">Transport</keyword>
<feature type="transmembrane region" description="Helical" evidence="7">
    <location>
        <begin position="458"/>
        <end position="480"/>
    </location>
</feature>
<feature type="compositionally biased region" description="Low complexity" evidence="6">
    <location>
        <begin position="285"/>
        <end position="297"/>
    </location>
</feature>
<dbReference type="SUPFAM" id="SSF103473">
    <property type="entry name" value="MFS general substrate transporter"/>
    <property type="match status" value="2"/>
</dbReference>
<dbReference type="PRINTS" id="PR01035">
    <property type="entry name" value="TCRTETA"/>
</dbReference>
<reference evidence="8 9" key="1">
    <citation type="journal article" date="2020" name="Fungal Divers.">
        <title>Resolving the Mortierellaceae phylogeny through synthesis of multi-gene phylogenetics and phylogenomics.</title>
        <authorList>
            <person name="Vandepol N."/>
            <person name="Liber J."/>
            <person name="Desiro A."/>
            <person name="Na H."/>
            <person name="Kennedy M."/>
            <person name="Barry K."/>
            <person name="Grigoriev I.V."/>
            <person name="Miller A.N."/>
            <person name="O'Donnell K."/>
            <person name="Stajich J.E."/>
            <person name="Bonito G."/>
        </authorList>
    </citation>
    <scope>NUCLEOTIDE SEQUENCE [LARGE SCALE GENOMIC DNA]</scope>
    <source>
        <strain evidence="8 9">AD045</strain>
    </source>
</reference>
<dbReference type="Gene3D" id="1.20.1250.20">
    <property type="entry name" value="MFS general substrate transporter like domains"/>
    <property type="match status" value="2"/>
</dbReference>
<dbReference type="Proteomes" id="UP001194696">
    <property type="component" value="Unassembled WGS sequence"/>
</dbReference>
<evidence type="ECO:0000256" key="7">
    <source>
        <dbReference type="SAM" id="Phobius"/>
    </source>
</evidence>
<evidence type="ECO:0000256" key="6">
    <source>
        <dbReference type="SAM" id="MobiDB-lite"/>
    </source>
</evidence>
<feature type="compositionally biased region" description="Low complexity" evidence="6">
    <location>
        <begin position="179"/>
        <end position="190"/>
    </location>
</feature>
<keyword evidence="4 7" id="KW-1133">Transmembrane helix</keyword>
<feature type="transmembrane region" description="Helical" evidence="7">
    <location>
        <begin position="565"/>
        <end position="589"/>
    </location>
</feature>
<organism evidence="8 9">
    <name type="scientific">Linnemannia gamsii</name>
    <dbReference type="NCBI Taxonomy" id="64522"/>
    <lineage>
        <taxon>Eukaryota</taxon>
        <taxon>Fungi</taxon>
        <taxon>Fungi incertae sedis</taxon>
        <taxon>Mucoromycota</taxon>
        <taxon>Mortierellomycotina</taxon>
        <taxon>Mortierellomycetes</taxon>
        <taxon>Mortierellales</taxon>
        <taxon>Mortierellaceae</taxon>
        <taxon>Linnemannia</taxon>
    </lineage>
</organism>
<dbReference type="InterPro" id="IPR001958">
    <property type="entry name" value="Tet-R_TetA/multi-R_MdtG-like"/>
</dbReference>
<feature type="transmembrane region" description="Helical" evidence="7">
    <location>
        <begin position="89"/>
        <end position="111"/>
    </location>
</feature>
<dbReference type="PANTHER" id="PTHR23504">
    <property type="entry name" value="MAJOR FACILITATOR SUPERFAMILY DOMAIN-CONTAINING PROTEIN 10"/>
    <property type="match status" value="1"/>
</dbReference>
<dbReference type="EMBL" id="JAAAIM010001163">
    <property type="protein sequence ID" value="KAG0281693.1"/>
    <property type="molecule type" value="Genomic_DNA"/>
</dbReference>
<evidence type="ECO:0000256" key="3">
    <source>
        <dbReference type="ARBA" id="ARBA00022692"/>
    </source>
</evidence>
<name>A0ABQ7JN18_9FUNG</name>
<keyword evidence="9" id="KW-1185">Reference proteome</keyword>
<feature type="transmembrane region" description="Helical" evidence="7">
    <location>
        <begin position="525"/>
        <end position="545"/>
    </location>
</feature>
<dbReference type="InterPro" id="IPR036259">
    <property type="entry name" value="MFS_trans_sf"/>
</dbReference>
<dbReference type="PANTHER" id="PTHR23504:SF15">
    <property type="entry name" value="MAJOR FACILITATOR SUPERFAMILY (MFS) PROFILE DOMAIN-CONTAINING PROTEIN"/>
    <property type="match status" value="1"/>
</dbReference>
<feature type="transmembrane region" description="Helical" evidence="7">
    <location>
        <begin position="131"/>
        <end position="155"/>
    </location>
</feature>
<dbReference type="Pfam" id="PF07690">
    <property type="entry name" value="MFS_1"/>
    <property type="match status" value="1"/>
</dbReference>
<accession>A0ABQ7JN18</accession>
<dbReference type="InterPro" id="IPR011701">
    <property type="entry name" value="MFS"/>
</dbReference>
<feature type="region of interest" description="Disordered" evidence="6">
    <location>
        <begin position="280"/>
        <end position="310"/>
    </location>
</feature>
<keyword evidence="5 7" id="KW-0472">Membrane</keyword>